<comment type="subcellular location">
    <subcellularLocation>
        <location evidence="1">Endoplasmic reticulum membrane</location>
        <topology evidence="1">Multi-pass membrane protein</topology>
    </subcellularLocation>
</comment>
<evidence type="ECO:0000313" key="8">
    <source>
        <dbReference type="EMBL" id="PIL34525.1"/>
    </source>
</evidence>
<evidence type="ECO:0000256" key="4">
    <source>
        <dbReference type="ARBA" id="ARBA00022824"/>
    </source>
</evidence>
<sequence length="81" mass="8865">MSEILQSYLEGKIDFEGQKLVEQISRNALFIATVVAFIAGFAMQSLQVLFGVFAVFVVGLSLMEVSMMAHVAYSTVREGSI</sequence>
<dbReference type="InterPro" id="IPR009542">
    <property type="entry name" value="Spc1/SPCS1"/>
</dbReference>
<keyword evidence="4" id="KW-0256">Endoplasmic reticulum</keyword>
<evidence type="ECO:0000256" key="7">
    <source>
        <dbReference type="SAM" id="Phobius"/>
    </source>
</evidence>
<dbReference type="GO" id="GO:0005787">
    <property type="term" value="C:signal peptidase complex"/>
    <property type="evidence" value="ECO:0007669"/>
    <property type="project" value="InterPro"/>
</dbReference>
<dbReference type="Pfam" id="PF06645">
    <property type="entry name" value="SPC12"/>
    <property type="match status" value="1"/>
</dbReference>
<accession>A0A2G8SL82</accession>
<evidence type="ECO:0000256" key="6">
    <source>
        <dbReference type="ARBA" id="ARBA00023136"/>
    </source>
</evidence>
<dbReference type="STRING" id="1077348.A0A2G8SL82"/>
<dbReference type="OrthoDB" id="263893at2759"/>
<name>A0A2G8SL82_9APHY</name>
<evidence type="ECO:0000256" key="3">
    <source>
        <dbReference type="ARBA" id="ARBA00022692"/>
    </source>
</evidence>
<keyword evidence="6 7" id="KW-0472">Membrane</keyword>
<comment type="caution">
    <text evidence="8">The sequence shown here is derived from an EMBL/GenBank/DDBJ whole genome shotgun (WGS) entry which is preliminary data.</text>
</comment>
<reference evidence="8 9" key="1">
    <citation type="journal article" date="2015" name="Sci. Rep.">
        <title>Chromosome-level genome map provides insights into diverse defense mechanisms in the medicinal fungus Ganoderma sinense.</title>
        <authorList>
            <person name="Zhu Y."/>
            <person name="Xu J."/>
            <person name="Sun C."/>
            <person name="Zhou S."/>
            <person name="Xu H."/>
            <person name="Nelson D.R."/>
            <person name="Qian J."/>
            <person name="Song J."/>
            <person name="Luo H."/>
            <person name="Xiang L."/>
            <person name="Li Y."/>
            <person name="Xu Z."/>
            <person name="Ji A."/>
            <person name="Wang L."/>
            <person name="Lu S."/>
            <person name="Hayward A."/>
            <person name="Sun W."/>
            <person name="Li X."/>
            <person name="Schwartz D.C."/>
            <person name="Wang Y."/>
            <person name="Chen S."/>
        </authorList>
    </citation>
    <scope>NUCLEOTIDE SEQUENCE [LARGE SCALE GENOMIC DNA]</scope>
    <source>
        <strain evidence="8 9">ZZ0214-1</strain>
    </source>
</reference>
<feature type="transmembrane region" description="Helical" evidence="7">
    <location>
        <begin position="28"/>
        <end position="46"/>
    </location>
</feature>
<gene>
    <name evidence="8" type="ORF">GSI_03303</name>
</gene>
<dbReference type="GO" id="GO:0006465">
    <property type="term" value="P:signal peptide processing"/>
    <property type="evidence" value="ECO:0007669"/>
    <property type="project" value="InterPro"/>
</dbReference>
<evidence type="ECO:0000313" key="9">
    <source>
        <dbReference type="Proteomes" id="UP000230002"/>
    </source>
</evidence>
<evidence type="ECO:0000256" key="5">
    <source>
        <dbReference type="ARBA" id="ARBA00022989"/>
    </source>
</evidence>
<organism evidence="8 9">
    <name type="scientific">Ganoderma sinense ZZ0214-1</name>
    <dbReference type="NCBI Taxonomy" id="1077348"/>
    <lineage>
        <taxon>Eukaryota</taxon>
        <taxon>Fungi</taxon>
        <taxon>Dikarya</taxon>
        <taxon>Basidiomycota</taxon>
        <taxon>Agaricomycotina</taxon>
        <taxon>Agaricomycetes</taxon>
        <taxon>Polyporales</taxon>
        <taxon>Polyporaceae</taxon>
        <taxon>Ganoderma</taxon>
    </lineage>
</organism>
<dbReference type="Proteomes" id="UP000230002">
    <property type="component" value="Unassembled WGS sequence"/>
</dbReference>
<proteinExistence type="inferred from homology"/>
<protein>
    <recommendedName>
        <fullName evidence="10">ER membrane protein complex subunit 6</fullName>
    </recommendedName>
</protein>
<dbReference type="EMBL" id="AYKW01000005">
    <property type="protein sequence ID" value="PIL34525.1"/>
    <property type="molecule type" value="Genomic_DNA"/>
</dbReference>
<evidence type="ECO:0000256" key="1">
    <source>
        <dbReference type="ARBA" id="ARBA00004477"/>
    </source>
</evidence>
<keyword evidence="9" id="KW-1185">Reference proteome</keyword>
<keyword evidence="5 7" id="KW-1133">Transmembrane helix</keyword>
<comment type="similarity">
    <text evidence="2">Belongs to the SPCS1 family.</text>
</comment>
<evidence type="ECO:0008006" key="10">
    <source>
        <dbReference type="Google" id="ProtNLM"/>
    </source>
</evidence>
<feature type="transmembrane region" description="Helical" evidence="7">
    <location>
        <begin position="52"/>
        <end position="73"/>
    </location>
</feature>
<keyword evidence="3 7" id="KW-0812">Transmembrane</keyword>
<dbReference type="AlphaFoldDB" id="A0A2G8SL82"/>
<evidence type="ECO:0000256" key="2">
    <source>
        <dbReference type="ARBA" id="ARBA00005245"/>
    </source>
</evidence>